<gene>
    <name evidence="1" type="ORF">BOX15_Mlig032554g4</name>
</gene>
<dbReference type="EMBL" id="NIVC01002096">
    <property type="protein sequence ID" value="PAA60896.1"/>
    <property type="molecule type" value="Genomic_DNA"/>
</dbReference>
<reference evidence="1 2" key="1">
    <citation type="submission" date="2017-06" db="EMBL/GenBank/DDBJ databases">
        <title>A platform for efficient transgenesis in Macrostomum lignano, a flatworm model organism for stem cell research.</title>
        <authorList>
            <person name="Berezikov E."/>
        </authorList>
    </citation>
    <scope>NUCLEOTIDE SEQUENCE [LARGE SCALE GENOMIC DNA]</scope>
    <source>
        <strain evidence="1">DV1</strain>
        <tissue evidence="1">Whole organism</tissue>
    </source>
</reference>
<comment type="caution">
    <text evidence="1">The sequence shown here is derived from an EMBL/GenBank/DDBJ whole genome shotgun (WGS) entry which is preliminary data.</text>
</comment>
<feature type="non-terminal residue" evidence="1">
    <location>
        <position position="302"/>
    </location>
</feature>
<dbReference type="OrthoDB" id="6484170at2759"/>
<name>A0A267EHG0_9PLAT</name>
<keyword evidence="2" id="KW-1185">Reference proteome</keyword>
<dbReference type="Proteomes" id="UP000215902">
    <property type="component" value="Unassembled WGS sequence"/>
</dbReference>
<proteinExistence type="predicted"/>
<organism evidence="1 2">
    <name type="scientific">Macrostomum lignano</name>
    <dbReference type="NCBI Taxonomy" id="282301"/>
    <lineage>
        <taxon>Eukaryota</taxon>
        <taxon>Metazoa</taxon>
        <taxon>Spiralia</taxon>
        <taxon>Lophotrochozoa</taxon>
        <taxon>Platyhelminthes</taxon>
        <taxon>Rhabditophora</taxon>
        <taxon>Macrostomorpha</taxon>
        <taxon>Macrostomida</taxon>
        <taxon>Macrostomidae</taxon>
        <taxon>Macrostomum</taxon>
    </lineage>
</organism>
<protein>
    <submittedName>
        <fullName evidence="1">Uncharacterized protein</fullName>
    </submittedName>
</protein>
<evidence type="ECO:0000313" key="1">
    <source>
        <dbReference type="EMBL" id="PAA60896.1"/>
    </source>
</evidence>
<sequence>MKVQYGLGEDTEQIVWVLTARKYRFKPRLNLDLETSLTSKFDLLSSWQIRSLEARLESKMESDSDAYTLVYKDTIKINGEDLSTTDARLDGQSGYGVKKVEVQITGKMEWNMKFESASEDRPAKLSFSLDKFGDNLQKYSLKLSYNPAKENAVLPDFKLETECPRRQFVIGKEFRETASESLVTMELYLDKRQSHGVTVLYKSKSPASEARTYTLEIILPTRKIRMDVQPEVTDNKLKIKNTIAWDADVSTEKAIELTIHLAAKALDREFELECKAPFLRNPIKLEARLEHNDGGYTVQLKH</sequence>
<accession>A0A267EHG0</accession>
<evidence type="ECO:0000313" key="2">
    <source>
        <dbReference type="Proteomes" id="UP000215902"/>
    </source>
</evidence>
<dbReference type="AlphaFoldDB" id="A0A267EHG0"/>